<gene>
    <name evidence="2" type="primary">citF</name>
    <name evidence="2" type="ORF">EJ903_22820</name>
</gene>
<dbReference type="PIRSF" id="PIRSF009451">
    <property type="entry name" value="Citrt_lyas_alpha"/>
    <property type="match status" value="1"/>
</dbReference>
<dbReference type="AlphaFoldDB" id="A0A431VB10"/>
<dbReference type="RefSeq" id="WP_126619801.1">
    <property type="nucleotide sequence ID" value="NZ_JBHUCY010000026.1"/>
</dbReference>
<keyword evidence="1 2" id="KW-0456">Lyase</keyword>
<name>A0A431VB10_9PROT</name>
<accession>A0A431VB10</accession>
<evidence type="ECO:0000313" key="3">
    <source>
        <dbReference type="Proteomes" id="UP000277007"/>
    </source>
</evidence>
<dbReference type="EC" id="2.8.3.10" evidence="1"/>
<reference evidence="2 3" key="1">
    <citation type="submission" date="2018-12" db="EMBL/GenBank/DDBJ databases">
        <authorList>
            <person name="Yang Y."/>
        </authorList>
    </citation>
    <scope>NUCLEOTIDE SEQUENCE [LARGE SCALE GENOMIC DNA]</scope>
    <source>
        <strain evidence="2 3">L-25-5w-1</strain>
    </source>
</reference>
<dbReference type="PANTHER" id="PTHR40596">
    <property type="entry name" value="CITRATE LYASE ALPHA CHAIN"/>
    <property type="match status" value="1"/>
</dbReference>
<comment type="caution">
    <text evidence="2">The sequence shown here is derived from an EMBL/GenBank/DDBJ whole genome shotgun (WGS) entry which is preliminary data.</text>
</comment>
<evidence type="ECO:0000256" key="1">
    <source>
        <dbReference type="PIRNR" id="PIRNR009451"/>
    </source>
</evidence>
<dbReference type="PANTHER" id="PTHR40596:SF1">
    <property type="entry name" value="CITRATE LYASE ALPHA CHAIN"/>
    <property type="match status" value="1"/>
</dbReference>
<dbReference type="InterPro" id="IPR037171">
    <property type="entry name" value="NagB/RpiA_transferase-like"/>
</dbReference>
<dbReference type="GO" id="GO:0009346">
    <property type="term" value="C:ATP-independent citrate lyase complex"/>
    <property type="evidence" value="ECO:0007669"/>
    <property type="project" value="UniProtKB-UniRule"/>
</dbReference>
<sequence length="512" mass="53045">MIRSVPAFIEGYGPVEPFAGAFARLGPATRRSVTRHPVRPGQGKLLPSIRAAIEACGLKDGATVSFHHHLRNGDDVLRAVMAEIAAMGFRDITVAATSLFPVHAPLADHIRNGVVSGISATYIRGPVADAIAAGALPTPAVLLTHGGRARAVEAGDIRIDVAFVAAPTADPYGNINGVQGKSACGTLGYPMVDARCADRVVAITDHLVPYPACPIDISQEDVDFVVPVDSIGDPQRIVSGITRVTTKPEGKAIAAMAAAVIDASGLLKDGFSFQMGAGGVSLAVADTLKTIMSERGIVGSFAAGGITGTLVEMLEAGLFRTLFDVQCFDLKAVDSYRRNPAHQSMSASQYGNPHACGAVVNQLDAMMLGAAEVDLDFNVNVTLGNNGVILGGSGGHSDTAAGAKLALVTTALATNTHPKIVERVSFVTTPGETIDAVVTEAGIAVNPLREDLRERLRDAGLPVVSIEELQHKASCCDGVTPPPPVNPAEGRILAVGQYRDGTVIDVIRANPG</sequence>
<evidence type="ECO:0000313" key="2">
    <source>
        <dbReference type="EMBL" id="RTR15602.1"/>
    </source>
</evidence>
<keyword evidence="1 2" id="KW-0808">Transferase</keyword>
<dbReference type="GO" id="GO:0005737">
    <property type="term" value="C:cytoplasm"/>
    <property type="evidence" value="ECO:0007669"/>
    <property type="project" value="UniProtKB-SubCell"/>
</dbReference>
<dbReference type="GO" id="GO:0008815">
    <property type="term" value="F:citrate (pro-3S)-lyase activity"/>
    <property type="evidence" value="ECO:0007669"/>
    <property type="project" value="UniProtKB-UniRule"/>
</dbReference>
<protein>
    <recommendedName>
        <fullName evidence="1">Citrate lyase alpha chain</fullName>
        <shortName evidence="1">Citrase alpha chain</shortName>
        <ecNumber evidence="1">2.8.3.10</ecNumber>
        <ecNumber evidence="1">4.1.3.6</ecNumber>
    </recommendedName>
    <alternativeName>
        <fullName evidence="1">Citrate (pro-3S)-lyase alpha chain</fullName>
    </alternativeName>
    <alternativeName>
        <fullName evidence="1">Citrate CoA-transferase subunit</fullName>
    </alternativeName>
</protein>
<proteinExistence type="predicted"/>
<dbReference type="EC" id="4.1.3.6" evidence="1"/>
<comment type="subcellular location">
    <subcellularLocation>
        <location evidence="1">Cytoplasm</location>
    </subcellularLocation>
</comment>
<dbReference type="Gene3D" id="3.40.1080.10">
    <property type="entry name" value="Glutaconate Coenzyme A-transferase"/>
    <property type="match status" value="2"/>
</dbReference>
<dbReference type="GO" id="GO:0006084">
    <property type="term" value="P:acetyl-CoA metabolic process"/>
    <property type="evidence" value="ECO:0007669"/>
    <property type="project" value="UniProtKB-UniRule"/>
</dbReference>
<dbReference type="SUPFAM" id="SSF100950">
    <property type="entry name" value="NagB/RpiA/CoA transferase-like"/>
    <property type="match status" value="2"/>
</dbReference>
<organism evidence="2 3">
    <name type="scientific">Azospirillum griseum</name>
    <dbReference type="NCBI Taxonomy" id="2496639"/>
    <lineage>
        <taxon>Bacteria</taxon>
        <taxon>Pseudomonadati</taxon>
        <taxon>Pseudomonadota</taxon>
        <taxon>Alphaproteobacteria</taxon>
        <taxon>Rhodospirillales</taxon>
        <taxon>Azospirillaceae</taxon>
        <taxon>Azospirillum</taxon>
    </lineage>
</organism>
<dbReference type="OrthoDB" id="9767643at2"/>
<dbReference type="Pfam" id="PF04223">
    <property type="entry name" value="CitF"/>
    <property type="match status" value="1"/>
</dbReference>
<dbReference type="EMBL" id="RXMA01000033">
    <property type="protein sequence ID" value="RTR15602.1"/>
    <property type="molecule type" value="Genomic_DNA"/>
</dbReference>
<dbReference type="Proteomes" id="UP000277007">
    <property type="component" value="Unassembled WGS sequence"/>
</dbReference>
<keyword evidence="3" id="KW-1185">Reference proteome</keyword>
<dbReference type="NCBIfam" id="TIGR01584">
    <property type="entry name" value="citF"/>
    <property type="match status" value="1"/>
</dbReference>
<dbReference type="InterPro" id="IPR006472">
    <property type="entry name" value="Citrate_lyase_asu"/>
</dbReference>
<comment type="catalytic activity">
    <reaction evidence="1">
        <text>citrate = oxaloacetate + acetate</text>
        <dbReference type="Rhea" id="RHEA:10760"/>
        <dbReference type="ChEBI" id="CHEBI:16452"/>
        <dbReference type="ChEBI" id="CHEBI:16947"/>
        <dbReference type="ChEBI" id="CHEBI:30089"/>
        <dbReference type="EC" id="4.1.3.6"/>
    </reaction>
</comment>
<keyword evidence="1" id="KW-0963">Cytoplasm</keyword>
<dbReference type="GO" id="GO:0008814">
    <property type="term" value="F:citrate CoA-transferase activity"/>
    <property type="evidence" value="ECO:0007669"/>
    <property type="project" value="UniProtKB-UniRule"/>
</dbReference>
<comment type="catalytic activity">
    <reaction evidence="1">
        <text>citrate + acetyl-CoA = (3S)-citryl-CoA + acetate</text>
        <dbReference type="Rhea" id="RHEA:19405"/>
        <dbReference type="ChEBI" id="CHEBI:16947"/>
        <dbReference type="ChEBI" id="CHEBI:30089"/>
        <dbReference type="ChEBI" id="CHEBI:57288"/>
        <dbReference type="ChEBI" id="CHEBI:57321"/>
        <dbReference type="EC" id="2.8.3.10"/>
    </reaction>
</comment>